<evidence type="ECO:0008006" key="3">
    <source>
        <dbReference type="Google" id="ProtNLM"/>
    </source>
</evidence>
<dbReference type="PROSITE" id="PS51257">
    <property type="entry name" value="PROKAR_LIPOPROTEIN"/>
    <property type="match status" value="1"/>
</dbReference>
<reference evidence="1 2" key="1">
    <citation type="submission" date="2014-07" db="EMBL/GenBank/DDBJ databases">
        <title>Draft Genome Sequence of Gephyronic Acid Producer, Cystobacter violaceus Strain Cb vi76.</title>
        <authorList>
            <person name="Stevens D.C."/>
            <person name="Young J."/>
            <person name="Carmichael R."/>
            <person name="Tan J."/>
            <person name="Taylor R.E."/>
        </authorList>
    </citation>
    <scope>NUCLEOTIDE SEQUENCE [LARGE SCALE GENOMIC DNA]</scope>
    <source>
        <strain evidence="1 2">Cb vi76</strain>
    </source>
</reference>
<evidence type="ECO:0000313" key="1">
    <source>
        <dbReference type="EMBL" id="KFA93577.1"/>
    </source>
</evidence>
<name>A0A084SYP2_9BACT</name>
<organism evidence="1 2">
    <name type="scientific">Archangium violaceum Cb vi76</name>
    <dbReference type="NCBI Taxonomy" id="1406225"/>
    <lineage>
        <taxon>Bacteria</taxon>
        <taxon>Pseudomonadati</taxon>
        <taxon>Myxococcota</taxon>
        <taxon>Myxococcia</taxon>
        <taxon>Myxococcales</taxon>
        <taxon>Cystobacterineae</taxon>
        <taxon>Archangiaceae</taxon>
        <taxon>Archangium</taxon>
    </lineage>
</organism>
<proteinExistence type="predicted"/>
<dbReference type="RefSeq" id="WP_043391790.1">
    <property type="nucleotide sequence ID" value="NZ_JPMI01000046.1"/>
</dbReference>
<gene>
    <name evidence="1" type="ORF">Q664_08250</name>
</gene>
<dbReference type="EMBL" id="JPMI01000046">
    <property type="protein sequence ID" value="KFA93577.1"/>
    <property type="molecule type" value="Genomic_DNA"/>
</dbReference>
<dbReference type="Gene3D" id="3.40.50.1460">
    <property type="match status" value="1"/>
</dbReference>
<protein>
    <recommendedName>
        <fullName evidence="3">Gingipain domain-containing protein</fullName>
    </recommendedName>
</protein>
<evidence type="ECO:0000313" key="2">
    <source>
        <dbReference type="Proteomes" id="UP000028547"/>
    </source>
</evidence>
<comment type="caution">
    <text evidence="1">The sequence shown here is derived from an EMBL/GenBank/DDBJ whole genome shotgun (WGS) entry which is preliminary data.</text>
</comment>
<dbReference type="Proteomes" id="UP000028547">
    <property type="component" value="Unassembled WGS sequence"/>
</dbReference>
<dbReference type="AlphaFoldDB" id="A0A084SYP2"/>
<sequence length="407" mass="44347">MTLKSERGHWHTGVVAGLIVLAGCGACAPPSVCPSAKRTVELIVNPELGSAIEPGLERFAQDLCTDGYEVTETRRSFESPVELREHLRARHSALGSRLDGVILVGEAPRAYQYVTQESANPSIPPFSEEVISYQFYADLDGRFTASPGYHSPEGRTYSYDQHEGDVDWEIWVGVLPIYQSSVSDTEAALVRFFDKNHAYRTGVDPLPRAFIEVSEHFTATTSEEHERILADMSSGTYSWQPFSEESSARLYFDSPPGGLSVDQGYAALSSGAADFFVGDAHGWAGAHGKLTIDHVESNPVKTVFFWSNGCAVGNLDRGENFLGSVLYSPTSRVLVAKGTTNNSGGMGTNQDGYFGRNIATALSRGESLGAAIRSHVNVPLIYPWNEAREFHMATSVVLGDPTLKLRR</sequence>
<accession>A0A084SYP2</accession>